<gene>
    <name evidence="2" type="ORF">TNIN_7231</name>
</gene>
<protein>
    <submittedName>
        <fullName evidence="2">Uncharacterized protein</fullName>
    </submittedName>
</protein>
<evidence type="ECO:0000313" key="2">
    <source>
        <dbReference type="EMBL" id="GFS30292.1"/>
    </source>
</evidence>
<sequence length="79" mass="8756">PPSDRIRHTWRLSVLGNPRGPLSGGKRFGGPRDPGPQQSRENFPQTQPQREVGYDGDFRFFFAAAAKASFLSSNGIVRL</sequence>
<keyword evidence="3" id="KW-1185">Reference proteome</keyword>
<proteinExistence type="predicted"/>
<comment type="caution">
    <text evidence="2">The sequence shown here is derived from an EMBL/GenBank/DDBJ whole genome shotgun (WGS) entry which is preliminary data.</text>
</comment>
<reference evidence="2" key="1">
    <citation type="submission" date="2020-08" db="EMBL/GenBank/DDBJ databases">
        <title>Multicomponent nature underlies the extraordinary mechanical properties of spider dragline silk.</title>
        <authorList>
            <person name="Kono N."/>
            <person name="Nakamura H."/>
            <person name="Mori M."/>
            <person name="Yoshida Y."/>
            <person name="Ohtoshi R."/>
            <person name="Malay A.D."/>
            <person name="Moran D.A.P."/>
            <person name="Tomita M."/>
            <person name="Numata K."/>
            <person name="Arakawa K."/>
        </authorList>
    </citation>
    <scope>NUCLEOTIDE SEQUENCE</scope>
</reference>
<feature type="non-terminal residue" evidence="2">
    <location>
        <position position="1"/>
    </location>
</feature>
<evidence type="ECO:0000256" key="1">
    <source>
        <dbReference type="SAM" id="MobiDB-lite"/>
    </source>
</evidence>
<accession>A0A8X6JH86</accession>
<organism evidence="2 3">
    <name type="scientific">Trichonephila inaurata madagascariensis</name>
    <dbReference type="NCBI Taxonomy" id="2747483"/>
    <lineage>
        <taxon>Eukaryota</taxon>
        <taxon>Metazoa</taxon>
        <taxon>Ecdysozoa</taxon>
        <taxon>Arthropoda</taxon>
        <taxon>Chelicerata</taxon>
        <taxon>Arachnida</taxon>
        <taxon>Araneae</taxon>
        <taxon>Araneomorphae</taxon>
        <taxon>Entelegynae</taxon>
        <taxon>Araneoidea</taxon>
        <taxon>Nephilidae</taxon>
        <taxon>Trichonephila</taxon>
        <taxon>Trichonephila inaurata</taxon>
    </lineage>
</organism>
<dbReference type="EMBL" id="BMAV01024123">
    <property type="protein sequence ID" value="GFS30292.1"/>
    <property type="molecule type" value="Genomic_DNA"/>
</dbReference>
<feature type="compositionally biased region" description="Polar residues" evidence="1">
    <location>
        <begin position="36"/>
        <end position="49"/>
    </location>
</feature>
<dbReference type="Proteomes" id="UP000886998">
    <property type="component" value="Unassembled WGS sequence"/>
</dbReference>
<feature type="region of interest" description="Disordered" evidence="1">
    <location>
        <begin position="1"/>
        <end position="51"/>
    </location>
</feature>
<evidence type="ECO:0000313" key="3">
    <source>
        <dbReference type="Proteomes" id="UP000886998"/>
    </source>
</evidence>
<dbReference type="AlphaFoldDB" id="A0A8X6JH86"/>
<name>A0A8X6JH86_9ARAC</name>